<keyword evidence="6" id="KW-0507">mRNA processing</keyword>
<evidence type="ECO:0000256" key="11">
    <source>
        <dbReference type="ARBA" id="ARBA00022842"/>
    </source>
</evidence>
<accession>A0A803MND1</accession>
<comment type="similarity">
    <text evidence="4">Belongs to the poly(A) polymerase family.</text>
</comment>
<keyword evidence="9" id="KW-0547">Nucleotide-binding</keyword>
<dbReference type="EC" id="2.7.7.19" evidence="5"/>
<dbReference type="InterPro" id="IPR043519">
    <property type="entry name" value="NT_sf"/>
</dbReference>
<keyword evidence="11" id="KW-0460">Magnesium</keyword>
<evidence type="ECO:0000313" key="17">
    <source>
        <dbReference type="Proteomes" id="UP000596660"/>
    </source>
</evidence>
<dbReference type="Pfam" id="PF04928">
    <property type="entry name" value="PAP_central"/>
    <property type="match status" value="1"/>
</dbReference>
<dbReference type="Gene3D" id="1.10.1410.10">
    <property type="match status" value="1"/>
</dbReference>
<feature type="domain" description="Poly(A) polymerase central" evidence="14">
    <location>
        <begin position="202"/>
        <end position="338"/>
    </location>
</feature>
<dbReference type="FunFam" id="1.10.1410.10:FF:000001">
    <property type="entry name" value="Putative poly(A) polymerase gamma"/>
    <property type="match status" value="1"/>
</dbReference>
<dbReference type="Gene3D" id="3.30.70.590">
    <property type="entry name" value="Poly(A) polymerase predicted RNA binding domain"/>
    <property type="match status" value="1"/>
</dbReference>
<evidence type="ECO:0000256" key="6">
    <source>
        <dbReference type="ARBA" id="ARBA00022664"/>
    </source>
</evidence>
<evidence type="ECO:0000256" key="8">
    <source>
        <dbReference type="ARBA" id="ARBA00022723"/>
    </source>
</evidence>
<evidence type="ECO:0000256" key="4">
    <source>
        <dbReference type="ARBA" id="ARBA00010912"/>
    </source>
</evidence>
<evidence type="ECO:0000256" key="12">
    <source>
        <dbReference type="ARBA" id="ARBA00023242"/>
    </source>
</evidence>
<evidence type="ECO:0000256" key="3">
    <source>
        <dbReference type="ARBA" id="ARBA00004123"/>
    </source>
</evidence>
<dbReference type="SUPFAM" id="SSF81301">
    <property type="entry name" value="Nucleotidyltransferase"/>
    <property type="match status" value="1"/>
</dbReference>
<evidence type="ECO:0000256" key="5">
    <source>
        <dbReference type="ARBA" id="ARBA00012388"/>
    </source>
</evidence>
<dbReference type="OMA" id="IVTPCYP"/>
<dbReference type="Gramene" id="AUR62032782-RA">
    <property type="protein sequence ID" value="AUR62032782-RA:cds"/>
    <property type="gene ID" value="AUR62032782"/>
</dbReference>
<evidence type="ECO:0000256" key="1">
    <source>
        <dbReference type="ARBA" id="ARBA00001936"/>
    </source>
</evidence>
<feature type="transmembrane region" description="Helical" evidence="13">
    <location>
        <begin position="219"/>
        <end position="239"/>
    </location>
</feature>
<keyword evidence="13" id="KW-0472">Membrane</keyword>
<evidence type="ECO:0000256" key="9">
    <source>
        <dbReference type="ARBA" id="ARBA00022741"/>
    </source>
</evidence>
<dbReference type="Pfam" id="PF20750">
    <property type="entry name" value="PAP_NTPase"/>
    <property type="match status" value="1"/>
</dbReference>
<reference evidence="16" key="1">
    <citation type="journal article" date="2017" name="Nature">
        <title>The genome of Chenopodium quinoa.</title>
        <authorList>
            <person name="Jarvis D.E."/>
            <person name="Ho Y.S."/>
            <person name="Lightfoot D.J."/>
            <person name="Schmoeckel S.M."/>
            <person name="Li B."/>
            <person name="Borm T.J.A."/>
            <person name="Ohyanagi H."/>
            <person name="Mineta K."/>
            <person name="Michell C.T."/>
            <person name="Saber N."/>
            <person name="Kharbatia N.M."/>
            <person name="Rupper R.R."/>
            <person name="Sharp A.R."/>
            <person name="Dally N."/>
            <person name="Boughton B.A."/>
            <person name="Woo Y.H."/>
            <person name="Gao G."/>
            <person name="Schijlen E.G.W.M."/>
            <person name="Guo X."/>
            <person name="Momin A.A."/>
            <person name="Negrao S."/>
            <person name="Al-Babili S."/>
            <person name="Gehring C."/>
            <person name="Roessner U."/>
            <person name="Jung C."/>
            <person name="Murphy K."/>
            <person name="Arold S.T."/>
            <person name="Gojobori T."/>
            <person name="van der Linden C.G."/>
            <person name="van Loo E.N."/>
            <person name="Jellen E.N."/>
            <person name="Maughan P.J."/>
            <person name="Tester M."/>
        </authorList>
    </citation>
    <scope>NUCLEOTIDE SEQUENCE [LARGE SCALE GENOMIC DNA]</scope>
    <source>
        <strain evidence="16">cv. PI 614886</strain>
    </source>
</reference>
<dbReference type="PANTHER" id="PTHR10682">
    <property type="entry name" value="POLY A POLYMERASE"/>
    <property type="match status" value="1"/>
</dbReference>
<evidence type="ECO:0000313" key="16">
    <source>
        <dbReference type="EnsemblPlants" id="AUR62032782-RA:cds"/>
    </source>
</evidence>
<dbReference type="InterPro" id="IPR048840">
    <property type="entry name" value="PolA_pol_NTPase"/>
</dbReference>
<keyword evidence="12" id="KW-0539">Nucleus</keyword>
<dbReference type="GO" id="GO:0031123">
    <property type="term" value="P:RNA 3'-end processing"/>
    <property type="evidence" value="ECO:0007669"/>
    <property type="project" value="InterPro"/>
</dbReference>
<evidence type="ECO:0000259" key="15">
    <source>
        <dbReference type="Pfam" id="PF20750"/>
    </source>
</evidence>
<dbReference type="CDD" id="cd05402">
    <property type="entry name" value="NT_PAP_TUTase"/>
    <property type="match status" value="1"/>
</dbReference>
<dbReference type="GO" id="GO:0046872">
    <property type="term" value="F:metal ion binding"/>
    <property type="evidence" value="ECO:0007669"/>
    <property type="project" value="UniProtKB-KW"/>
</dbReference>
<evidence type="ECO:0000259" key="14">
    <source>
        <dbReference type="Pfam" id="PF04928"/>
    </source>
</evidence>
<dbReference type="SUPFAM" id="SSF81631">
    <property type="entry name" value="PAP/OAS1 substrate-binding domain"/>
    <property type="match status" value="1"/>
</dbReference>
<reference evidence="16" key="2">
    <citation type="submission" date="2021-03" db="UniProtKB">
        <authorList>
            <consortium name="EnsemblPlants"/>
        </authorList>
    </citation>
    <scope>IDENTIFICATION</scope>
</reference>
<evidence type="ECO:0000256" key="7">
    <source>
        <dbReference type="ARBA" id="ARBA00022679"/>
    </source>
</evidence>
<comment type="subcellular location">
    <subcellularLocation>
        <location evidence="3">Nucleus</location>
    </subcellularLocation>
</comment>
<dbReference type="SUPFAM" id="SSF55003">
    <property type="entry name" value="PAP/Archaeal CCA-adding enzyme, C-terminal domain"/>
    <property type="match status" value="1"/>
</dbReference>
<dbReference type="PANTHER" id="PTHR10682:SF33">
    <property type="entry name" value="NUCLEAR POLY(A) POLYMERASE 3"/>
    <property type="match status" value="1"/>
</dbReference>
<dbReference type="EnsemblPlants" id="AUR62032782-RA">
    <property type="protein sequence ID" value="AUR62032782-RA:cds"/>
    <property type="gene ID" value="AUR62032782"/>
</dbReference>
<dbReference type="GO" id="GO:0005524">
    <property type="term" value="F:ATP binding"/>
    <property type="evidence" value="ECO:0007669"/>
    <property type="project" value="UniProtKB-KW"/>
</dbReference>
<protein>
    <recommendedName>
        <fullName evidence="5">polynucleotide adenylyltransferase</fullName>
        <ecNumber evidence="5">2.7.7.19</ecNumber>
    </recommendedName>
</protein>
<proteinExistence type="inferred from homology"/>
<keyword evidence="13" id="KW-0812">Transmembrane</keyword>
<name>A0A803MND1_CHEQI</name>
<dbReference type="Proteomes" id="UP000596660">
    <property type="component" value="Unplaced"/>
</dbReference>
<dbReference type="InterPro" id="IPR007012">
    <property type="entry name" value="PolA_pol_cen_dom"/>
</dbReference>
<keyword evidence="7" id="KW-0808">Transferase</keyword>
<dbReference type="Gene3D" id="3.30.460.10">
    <property type="entry name" value="Beta Polymerase, domain 2"/>
    <property type="match status" value="1"/>
</dbReference>
<keyword evidence="17" id="KW-1185">Reference proteome</keyword>
<organism evidence="16 17">
    <name type="scientific">Chenopodium quinoa</name>
    <name type="common">Quinoa</name>
    <dbReference type="NCBI Taxonomy" id="63459"/>
    <lineage>
        <taxon>Eukaryota</taxon>
        <taxon>Viridiplantae</taxon>
        <taxon>Streptophyta</taxon>
        <taxon>Embryophyta</taxon>
        <taxon>Tracheophyta</taxon>
        <taxon>Spermatophyta</taxon>
        <taxon>Magnoliopsida</taxon>
        <taxon>eudicotyledons</taxon>
        <taxon>Gunneridae</taxon>
        <taxon>Pentapetalae</taxon>
        <taxon>Caryophyllales</taxon>
        <taxon>Chenopodiaceae</taxon>
        <taxon>Chenopodioideae</taxon>
        <taxon>Atripliceae</taxon>
        <taxon>Chenopodium</taxon>
    </lineage>
</organism>
<dbReference type="InterPro" id="IPR011068">
    <property type="entry name" value="NuclTrfase_I-like_C"/>
</dbReference>
<evidence type="ECO:0000256" key="13">
    <source>
        <dbReference type="SAM" id="Phobius"/>
    </source>
</evidence>
<keyword evidence="13" id="KW-1133">Transmembrane helix</keyword>
<keyword evidence="8" id="KW-0479">Metal-binding</keyword>
<dbReference type="GO" id="GO:0003723">
    <property type="term" value="F:RNA binding"/>
    <property type="evidence" value="ECO:0007669"/>
    <property type="project" value="InterPro"/>
</dbReference>
<dbReference type="GO" id="GO:1990817">
    <property type="term" value="F:poly(A) RNA polymerase activity"/>
    <property type="evidence" value="ECO:0007669"/>
    <property type="project" value="UniProtKB-EC"/>
</dbReference>
<dbReference type="GO" id="GO:0005634">
    <property type="term" value="C:nucleus"/>
    <property type="evidence" value="ECO:0007669"/>
    <property type="project" value="UniProtKB-SubCell"/>
</dbReference>
<comment type="cofactor">
    <cofactor evidence="2">
        <name>Mg(2+)</name>
        <dbReference type="ChEBI" id="CHEBI:18420"/>
    </cofactor>
</comment>
<evidence type="ECO:0000256" key="10">
    <source>
        <dbReference type="ARBA" id="ARBA00022840"/>
    </source>
</evidence>
<feature type="domain" description="Poly(A) polymerase nucleotidyltransferase" evidence="15">
    <location>
        <begin position="45"/>
        <end position="197"/>
    </location>
</feature>
<comment type="cofactor">
    <cofactor evidence="1">
        <name>Mn(2+)</name>
        <dbReference type="ChEBI" id="CHEBI:29035"/>
    </cofactor>
</comment>
<keyword evidence="10" id="KW-0067">ATP-binding</keyword>
<sequence>MANAYHHIGRRVDVINPYNVVCFVPVYNPLPPAFLVRMDVHLSITLHQTVQEWITKIAHLRKLPKQRRNLWINNASATILTYGSFGLGVHNSESDIDAICVGPRFATLEEDFFIVLYNMLKSSPEVSEIYCVKDAKVPLMRFKFEGISVDMPYAQLRVMSVPENVDLLNPMFVTSIDETSLKSLSGVCTNQRILQLVPNLENFQSLLRCIKFWAKQRGVYGNLFGFLGGIHWAILSAFVCQMSPDACLSALVMNFFNTFANWPWPTPVVLQDGMMHVVQDVTEKVNWMPIGLPCSPNQWCQSNVTLSTFNRIKKELFRGHEIAKGILRPDFDWDCLFEPYSLMYRHLYPQFLKIYLLACAKDELGEWAGWVKSRFPSLILKLEDINVSCDPNPTEHVDSGASVVFYWGLNVDQCTGVNVASLEKEFRNCLSSCYRGKPGKMLLSIVPASELPNIEQFFTRKMNGGKAFCGIPEYDQYRMPVYPPNNFVGYVAREGGHAGVLV</sequence>
<evidence type="ECO:0000256" key="2">
    <source>
        <dbReference type="ARBA" id="ARBA00001946"/>
    </source>
</evidence>
<dbReference type="GO" id="GO:0006397">
    <property type="term" value="P:mRNA processing"/>
    <property type="evidence" value="ECO:0007669"/>
    <property type="project" value="UniProtKB-KW"/>
</dbReference>
<dbReference type="AlphaFoldDB" id="A0A803MND1"/>